<evidence type="ECO:0000313" key="2">
    <source>
        <dbReference type="EMBL" id="MBW72016.1"/>
    </source>
</evidence>
<dbReference type="AlphaFoldDB" id="A0A2M4D3A1"/>
<dbReference type="EMBL" id="GGFL01007838">
    <property type="protein sequence ID" value="MBW72016.1"/>
    <property type="molecule type" value="Transcribed_RNA"/>
</dbReference>
<proteinExistence type="predicted"/>
<accession>A0A2M4D3A1</accession>
<name>A0A2M4D3A1_ANODA</name>
<keyword evidence="1" id="KW-0732">Signal</keyword>
<reference evidence="2" key="1">
    <citation type="submission" date="2018-01" db="EMBL/GenBank/DDBJ databases">
        <title>An insight into the sialome of Amazonian anophelines.</title>
        <authorList>
            <person name="Ribeiro J.M."/>
            <person name="Scarpassa V."/>
            <person name="Calvo E."/>
        </authorList>
    </citation>
    <scope>NUCLEOTIDE SEQUENCE</scope>
</reference>
<feature type="chain" id="PRO_5014908550" evidence="1">
    <location>
        <begin position="30"/>
        <end position="73"/>
    </location>
</feature>
<evidence type="ECO:0000256" key="1">
    <source>
        <dbReference type="SAM" id="SignalP"/>
    </source>
</evidence>
<feature type="signal peptide" evidence="1">
    <location>
        <begin position="1"/>
        <end position="29"/>
    </location>
</feature>
<protein>
    <submittedName>
        <fullName evidence="2">Putative secreted protein</fullName>
    </submittedName>
</protein>
<organism evidence="2">
    <name type="scientific">Anopheles darlingi</name>
    <name type="common">Mosquito</name>
    <dbReference type="NCBI Taxonomy" id="43151"/>
    <lineage>
        <taxon>Eukaryota</taxon>
        <taxon>Metazoa</taxon>
        <taxon>Ecdysozoa</taxon>
        <taxon>Arthropoda</taxon>
        <taxon>Hexapoda</taxon>
        <taxon>Insecta</taxon>
        <taxon>Pterygota</taxon>
        <taxon>Neoptera</taxon>
        <taxon>Endopterygota</taxon>
        <taxon>Diptera</taxon>
        <taxon>Nematocera</taxon>
        <taxon>Culicoidea</taxon>
        <taxon>Culicidae</taxon>
        <taxon>Anophelinae</taxon>
        <taxon>Anopheles</taxon>
    </lineage>
</organism>
<sequence length="73" mass="8338">MDTTRTGTRSAGSFCALLSSLWHLPCCCCCCWPPLDESLFINAVQFIFNVRFISDTQMQCHRFPKNSRLASSW</sequence>